<reference evidence="2" key="1">
    <citation type="submission" date="2009-04" db="EMBL/GenBank/DDBJ databases">
        <authorList>
            <person name="Weinstock G."/>
            <person name="Sodergren E."/>
            <person name="Clifton S."/>
            <person name="Fulton L."/>
            <person name="Fulton B."/>
            <person name="Courtney L."/>
            <person name="Fronick C."/>
            <person name="Harrison M."/>
            <person name="Strong C."/>
            <person name="Farmer C."/>
            <person name="Delahaunty K."/>
            <person name="Markovic C."/>
            <person name="Hall O."/>
            <person name="Minx P."/>
            <person name="Tomlinson C."/>
            <person name="Mitreva M."/>
            <person name="Nelson J."/>
            <person name="Hou S."/>
            <person name="Wollam A."/>
            <person name="Pepin K.H."/>
            <person name="Johnson M."/>
            <person name="Bhonagiri V."/>
            <person name="Nash W.E."/>
            <person name="Warren W."/>
            <person name="Chinwalla A."/>
            <person name="Mardis E.R."/>
            <person name="Wilson R.K."/>
        </authorList>
    </citation>
    <scope>NUCLEOTIDE SEQUENCE [LARGE SCALE GENOMIC DNA]</scope>
    <source>
        <strain evidence="2">DSM 14600</strain>
    </source>
</reference>
<keyword evidence="1" id="KW-0812">Transmembrane</keyword>
<keyword evidence="3" id="KW-1185">Reference proteome</keyword>
<comment type="caution">
    <text evidence="2">The sequence shown here is derived from an EMBL/GenBank/DDBJ whole genome shotgun (WGS) entry which is preliminary data.</text>
</comment>
<dbReference type="AlphaFoldDB" id="C4GAX1"/>
<dbReference type="HOGENOM" id="CLU_3103789_0_0_9"/>
<protein>
    <submittedName>
        <fullName evidence="2">Uncharacterized protein</fullName>
    </submittedName>
</protein>
<proteinExistence type="predicted"/>
<keyword evidence="1" id="KW-1133">Transmembrane helix</keyword>
<evidence type="ECO:0000313" key="2">
    <source>
        <dbReference type="EMBL" id="EEP28264.1"/>
    </source>
</evidence>
<evidence type="ECO:0000313" key="3">
    <source>
        <dbReference type="Proteomes" id="UP000003494"/>
    </source>
</evidence>
<dbReference type="STRING" id="626523.GCWU000342_01072"/>
<accession>C4GAX1</accession>
<organism evidence="2 3">
    <name type="scientific">Shuttleworthella satelles DSM 14600</name>
    <dbReference type="NCBI Taxonomy" id="626523"/>
    <lineage>
        <taxon>Bacteria</taxon>
        <taxon>Bacillati</taxon>
        <taxon>Bacillota</taxon>
        <taxon>Clostridia</taxon>
        <taxon>Lachnospirales</taxon>
        <taxon>Lachnospiraceae</taxon>
        <taxon>Shuttleworthella</taxon>
    </lineage>
</organism>
<evidence type="ECO:0000256" key="1">
    <source>
        <dbReference type="SAM" id="Phobius"/>
    </source>
</evidence>
<feature type="transmembrane region" description="Helical" evidence="1">
    <location>
        <begin position="23"/>
        <end position="47"/>
    </location>
</feature>
<sequence length="51" mass="6059">MKSLPVYSQLLNLSLQLHLPIELLLFLHFCFQYSNLLFQLLSLFLLFDAFL</sequence>
<keyword evidence="1" id="KW-0472">Membrane</keyword>
<gene>
    <name evidence="2" type="ORF">GCWU000342_01072</name>
</gene>
<name>C4GAX1_9FIRM</name>
<dbReference type="EMBL" id="ACIP02000002">
    <property type="protein sequence ID" value="EEP28264.1"/>
    <property type="molecule type" value="Genomic_DNA"/>
</dbReference>
<dbReference type="Proteomes" id="UP000003494">
    <property type="component" value="Unassembled WGS sequence"/>
</dbReference>